<name>A0AAE1RP39_9SOLA</name>
<evidence type="ECO:0000259" key="5">
    <source>
        <dbReference type="Pfam" id="PF02631"/>
    </source>
</evidence>
<dbReference type="Pfam" id="PF02631">
    <property type="entry name" value="RecX_HTH2"/>
    <property type="match status" value="1"/>
</dbReference>
<dbReference type="AlphaFoldDB" id="A0AAE1RP39"/>
<comment type="caution">
    <text evidence="7">The sequence shown here is derived from an EMBL/GenBank/DDBJ whole genome shotgun (WGS) entry which is preliminary data.</text>
</comment>
<dbReference type="Proteomes" id="UP001291623">
    <property type="component" value="Unassembled WGS sequence"/>
</dbReference>
<proteinExistence type="inferred from homology"/>
<feature type="domain" description="RecX third three-helical" evidence="6">
    <location>
        <begin position="269"/>
        <end position="312"/>
    </location>
</feature>
<evidence type="ECO:0000256" key="1">
    <source>
        <dbReference type="ARBA" id="ARBA00004496"/>
    </source>
</evidence>
<dbReference type="Pfam" id="PF21981">
    <property type="entry name" value="RecX_HTH3"/>
    <property type="match status" value="1"/>
</dbReference>
<dbReference type="InterPro" id="IPR053924">
    <property type="entry name" value="RecX_HTH_2nd"/>
</dbReference>
<dbReference type="InterPro" id="IPR036388">
    <property type="entry name" value="WH-like_DNA-bd_sf"/>
</dbReference>
<dbReference type="PANTHER" id="PTHR33602:SF1">
    <property type="entry name" value="REGULATORY PROTEIN RECX FAMILY PROTEIN"/>
    <property type="match status" value="1"/>
</dbReference>
<dbReference type="GO" id="GO:0005737">
    <property type="term" value="C:cytoplasm"/>
    <property type="evidence" value="ECO:0007669"/>
    <property type="project" value="UniProtKB-SubCell"/>
</dbReference>
<dbReference type="HAMAP" id="MF_01114">
    <property type="entry name" value="RecX"/>
    <property type="match status" value="1"/>
</dbReference>
<organism evidence="7 8">
    <name type="scientific">Anisodus tanguticus</name>
    <dbReference type="NCBI Taxonomy" id="243964"/>
    <lineage>
        <taxon>Eukaryota</taxon>
        <taxon>Viridiplantae</taxon>
        <taxon>Streptophyta</taxon>
        <taxon>Embryophyta</taxon>
        <taxon>Tracheophyta</taxon>
        <taxon>Spermatophyta</taxon>
        <taxon>Magnoliopsida</taxon>
        <taxon>eudicotyledons</taxon>
        <taxon>Gunneridae</taxon>
        <taxon>Pentapetalae</taxon>
        <taxon>asterids</taxon>
        <taxon>lamiids</taxon>
        <taxon>Solanales</taxon>
        <taxon>Solanaceae</taxon>
        <taxon>Solanoideae</taxon>
        <taxon>Hyoscyameae</taxon>
        <taxon>Anisodus</taxon>
    </lineage>
</organism>
<evidence type="ECO:0000256" key="2">
    <source>
        <dbReference type="ARBA" id="ARBA00009695"/>
    </source>
</evidence>
<dbReference type="GO" id="GO:0006282">
    <property type="term" value="P:regulation of DNA repair"/>
    <property type="evidence" value="ECO:0007669"/>
    <property type="project" value="InterPro"/>
</dbReference>
<comment type="subcellular location">
    <subcellularLocation>
        <location evidence="1">Cytoplasm</location>
    </subcellularLocation>
</comment>
<protein>
    <recommendedName>
        <fullName evidence="3">Regulatory protein RecX</fullName>
    </recommendedName>
</protein>
<dbReference type="Gene3D" id="1.10.10.10">
    <property type="entry name" value="Winged helix-like DNA-binding domain superfamily/Winged helix DNA-binding domain"/>
    <property type="match status" value="2"/>
</dbReference>
<dbReference type="InterPro" id="IPR003783">
    <property type="entry name" value="Regulatory_RecX"/>
</dbReference>
<evidence type="ECO:0000313" key="8">
    <source>
        <dbReference type="Proteomes" id="UP001291623"/>
    </source>
</evidence>
<dbReference type="InterPro" id="IPR053925">
    <property type="entry name" value="RecX_HTH_3rd"/>
</dbReference>
<comment type="similarity">
    <text evidence="2">Belongs to the RecX family.</text>
</comment>
<dbReference type="EMBL" id="JAVYJV010000013">
    <property type="protein sequence ID" value="KAK4355140.1"/>
    <property type="molecule type" value="Genomic_DNA"/>
</dbReference>
<keyword evidence="4" id="KW-0963">Cytoplasm</keyword>
<evidence type="ECO:0000259" key="6">
    <source>
        <dbReference type="Pfam" id="PF21981"/>
    </source>
</evidence>
<dbReference type="PANTHER" id="PTHR33602">
    <property type="entry name" value="REGULATORY PROTEIN RECX FAMILY PROTEIN"/>
    <property type="match status" value="1"/>
</dbReference>
<gene>
    <name evidence="7" type="ORF">RND71_024111</name>
</gene>
<accession>A0AAE1RP39</accession>
<sequence length="321" mass="36772">MTTGRDYSSSSFKFLKWVQKFGAISCSRGRDYSAFPVRHIPKRSNEYQDSEAALPRKHFSDIEMHSSLDGNVQETEFSVGGRSNYGDIPFHSNSQNHKQKLISSLDDEVEWGKEDEVNEDFVLERGIAETDKARQDAERTQFNYLLQAHTSLSDYFLMHVFVLCRALTVVELKKKLLGRKFTLNVVNTVITDFHTRGLINDGLYAEMFSRSRWSSSSWGPRRIKQALIKKGVSKVDTDNAIKMVFKNDEAGGEQESGESGLAMSKPSMDQLFVQASKQWLKGQSVPREKRKARIIRWLQYRGFDWGVVSSILKKLESTYPQ</sequence>
<evidence type="ECO:0000313" key="7">
    <source>
        <dbReference type="EMBL" id="KAK4355140.1"/>
    </source>
</evidence>
<keyword evidence="8" id="KW-1185">Reference proteome</keyword>
<evidence type="ECO:0000256" key="4">
    <source>
        <dbReference type="ARBA" id="ARBA00022490"/>
    </source>
</evidence>
<evidence type="ECO:0000256" key="3">
    <source>
        <dbReference type="ARBA" id="ARBA00018111"/>
    </source>
</evidence>
<feature type="domain" description="RecX second three-helical" evidence="5">
    <location>
        <begin position="200"/>
        <end position="240"/>
    </location>
</feature>
<reference evidence="7" key="1">
    <citation type="submission" date="2023-12" db="EMBL/GenBank/DDBJ databases">
        <title>Genome assembly of Anisodus tanguticus.</title>
        <authorList>
            <person name="Wang Y.-J."/>
        </authorList>
    </citation>
    <scope>NUCLEOTIDE SEQUENCE</scope>
    <source>
        <strain evidence="7">KB-2021</strain>
        <tissue evidence="7">Leaf</tissue>
    </source>
</reference>